<dbReference type="OrthoDB" id="416222at2759"/>
<proteinExistence type="inferred from homology"/>
<dbReference type="PRINTS" id="PR00133">
    <property type="entry name" value="GLHYDRLASE3"/>
</dbReference>
<dbReference type="AlphaFoldDB" id="A0A2S4L6M3"/>
<accession>A0A2S4L6M3</accession>
<evidence type="ECO:0000313" key="16">
    <source>
        <dbReference type="EMBL" id="POR38093.1"/>
    </source>
</evidence>
<keyword evidence="7 13" id="KW-0378">Hydrolase</keyword>
<comment type="catalytic activity">
    <reaction evidence="1 13">
        <text>Hydrolysis of terminal, non-reducing beta-D-glucosyl residues with release of beta-D-glucose.</text>
        <dbReference type="EC" id="3.2.1.21"/>
    </reaction>
</comment>
<dbReference type="Pfam" id="PF14310">
    <property type="entry name" value="Fn3-like"/>
    <property type="match status" value="1"/>
</dbReference>
<dbReference type="SUPFAM" id="SSF51445">
    <property type="entry name" value="(Trans)glycosidases"/>
    <property type="match status" value="1"/>
</dbReference>
<reference evidence="16 17" key="1">
    <citation type="submission" date="2018-01" db="EMBL/GenBank/DDBJ databases">
        <title>Harnessing the power of phylogenomics to disentangle the directionality and signatures of interkingdom host jumping in the parasitic fungal genus Tolypocladium.</title>
        <authorList>
            <person name="Quandt C.A."/>
            <person name="Patterson W."/>
            <person name="Spatafora J.W."/>
        </authorList>
    </citation>
    <scope>NUCLEOTIDE SEQUENCE [LARGE SCALE GENOMIC DNA]</scope>
    <source>
        <strain evidence="16 17">NRBC 100945</strain>
    </source>
</reference>
<dbReference type="InterPro" id="IPR050288">
    <property type="entry name" value="Cellulose_deg_GH3"/>
</dbReference>
<dbReference type="EMBL" id="PKSG01000172">
    <property type="protein sequence ID" value="POR38093.1"/>
    <property type="molecule type" value="Genomic_DNA"/>
</dbReference>
<dbReference type="InterPro" id="IPR019800">
    <property type="entry name" value="Glyco_hydro_3_AS"/>
</dbReference>
<dbReference type="PANTHER" id="PTHR42715">
    <property type="entry name" value="BETA-GLUCOSIDASE"/>
    <property type="match status" value="1"/>
</dbReference>
<dbReference type="EC" id="3.2.1.21" evidence="13"/>
<dbReference type="Proteomes" id="UP000237481">
    <property type="component" value="Unassembled WGS sequence"/>
</dbReference>
<evidence type="ECO:0000256" key="10">
    <source>
        <dbReference type="ARBA" id="ARBA00023277"/>
    </source>
</evidence>
<evidence type="ECO:0000256" key="6">
    <source>
        <dbReference type="ARBA" id="ARBA00022729"/>
    </source>
</evidence>
<evidence type="ECO:0000256" key="14">
    <source>
        <dbReference type="SAM" id="SignalP"/>
    </source>
</evidence>
<dbReference type="SUPFAM" id="SSF52279">
    <property type="entry name" value="Beta-D-glucan exohydrolase, C-terminal domain"/>
    <property type="match status" value="1"/>
</dbReference>
<dbReference type="InterPro" id="IPR026891">
    <property type="entry name" value="Fn3-like"/>
</dbReference>
<keyword evidence="8" id="KW-0136">Cellulose degradation</keyword>
<keyword evidence="6 14" id="KW-0732">Signal</keyword>
<name>A0A2S4L6M3_9HYPO</name>
<dbReference type="STRING" id="94208.A0A2S4L6M3"/>
<dbReference type="Gene3D" id="2.60.40.10">
    <property type="entry name" value="Immunoglobulins"/>
    <property type="match status" value="1"/>
</dbReference>
<dbReference type="InterPro" id="IPR002772">
    <property type="entry name" value="Glyco_hydro_3_C"/>
</dbReference>
<evidence type="ECO:0000256" key="9">
    <source>
        <dbReference type="ARBA" id="ARBA00023180"/>
    </source>
</evidence>
<dbReference type="Gene3D" id="3.20.20.300">
    <property type="entry name" value="Glycoside hydrolase, family 3, N-terminal domain"/>
    <property type="match status" value="1"/>
</dbReference>
<evidence type="ECO:0000256" key="3">
    <source>
        <dbReference type="ARBA" id="ARBA00004987"/>
    </source>
</evidence>
<evidence type="ECO:0000256" key="11">
    <source>
        <dbReference type="ARBA" id="ARBA00023295"/>
    </source>
</evidence>
<gene>
    <name evidence="16" type="ORF">TPAR_01706</name>
</gene>
<evidence type="ECO:0000256" key="13">
    <source>
        <dbReference type="RuleBase" id="RU361161"/>
    </source>
</evidence>
<keyword evidence="12 13" id="KW-0624">Polysaccharide degradation</keyword>
<dbReference type="UniPathway" id="UPA00696"/>
<evidence type="ECO:0000256" key="8">
    <source>
        <dbReference type="ARBA" id="ARBA00023001"/>
    </source>
</evidence>
<comment type="similarity">
    <text evidence="4 13">Belongs to the glycosyl hydrolase 3 family.</text>
</comment>
<comment type="subcellular location">
    <subcellularLocation>
        <location evidence="2">Secreted</location>
    </subcellularLocation>
</comment>
<dbReference type="GO" id="GO:0005576">
    <property type="term" value="C:extracellular region"/>
    <property type="evidence" value="ECO:0007669"/>
    <property type="project" value="UniProtKB-SubCell"/>
</dbReference>
<keyword evidence="9" id="KW-0325">Glycoprotein</keyword>
<evidence type="ECO:0000256" key="1">
    <source>
        <dbReference type="ARBA" id="ARBA00000448"/>
    </source>
</evidence>
<comment type="caution">
    <text evidence="16">The sequence shown here is derived from an EMBL/GenBank/DDBJ whole genome shotgun (WGS) entry which is preliminary data.</text>
</comment>
<evidence type="ECO:0000313" key="17">
    <source>
        <dbReference type="Proteomes" id="UP000237481"/>
    </source>
</evidence>
<feature type="signal peptide" evidence="14">
    <location>
        <begin position="1"/>
        <end position="22"/>
    </location>
</feature>
<dbReference type="GO" id="GO:0030245">
    <property type="term" value="P:cellulose catabolic process"/>
    <property type="evidence" value="ECO:0007669"/>
    <property type="project" value="UniProtKB-UniPathway"/>
</dbReference>
<keyword evidence="17" id="KW-1185">Reference proteome</keyword>
<dbReference type="InterPro" id="IPR013783">
    <property type="entry name" value="Ig-like_fold"/>
</dbReference>
<dbReference type="FunFam" id="3.20.20.300:FF:000002">
    <property type="entry name" value="Probable beta-glucosidase"/>
    <property type="match status" value="1"/>
</dbReference>
<evidence type="ECO:0000256" key="7">
    <source>
        <dbReference type="ARBA" id="ARBA00022801"/>
    </source>
</evidence>
<sequence length="804" mass="86913">MFGLKSIAVLAASIAVLPGVRGQDVVLSDSYFFGQSEPVYPTPHGSGVGDWAKAYSKARTFVSRLTLDEKVNLTGGFRNLANGCGGNIPGVPRLGFAGLCLQDAGNGVRQTDYVNAYSSGVHIGASWNKDLTYRRAYQMGGEFRRKGASIALGPPMVGPLGRISRGGRNWEGFSNDPYHSGILAGISVQGIQEQGVISCTKHLVGNEQELHRNIEKDNQNNTILSSSSNIDDTTMHELYLWPFADALRAGSASVMCSYNRLNNSYACQNSKLLNGILKHELGFQGFVVSDWSAQHGGVASALAGLDMAMPFGATFWGNNLTQAVQNGTMPESQLDNMVTRIMAAWYHLGQDSPDYPPLGVGLVRNMLLPHAIVDARIPAARPVILQEAIEGHVLVKNINKALPLRTPRVLSLFGYDAVAPNFNTPNNTDWNIGVQSSSSRYYTCGFASTSSNTCPPPIPISPNGTMIMGGGSGAASAPYISAPFNAIQEKAIDDGTQLYWDFRNYDATGVVHAHSDAAIVFLNAAAGEGVDRPSLRDDFSDALVRNIAAQSNNTIVVIHNAGVRLVDQWIENPNVTAVIFAHLPGQDSGKALVDLLYGKVSPSGKLPYTVAKNESDYGVILNPRAETAPNGKFARFPQDDFTEGVYIDYRAFDAQGIKPRFEFGFGLTYTTFSFSGLGCRKANSRKLSTYPVGPIVPGGHDDLWDVVATVTAKVTNTGTVAAKEVAQLYIGIPAPGQPVRQLRGFEKVWIRPKETVNVEFKLKRRDLSVWDLNAQKWKLILDADFKIFVGSSSRDLPLTGALRL</sequence>
<dbReference type="InterPro" id="IPR001764">
    <property type="entry name" value="Glyco_hydro_3_N"/>
</dbReference>
<dbReference type="InterPro" id="IPR036881">
    <property type="entry name" value="Glyco_hydro_3_C_sf"/>
</dbReference>
<dbReference type="InterPro" id="IPR017853">
    <property type="entry name" value="GH"/>
</dbReference>
<evidence type="ECO:0000256" key="12">
    <source>
        <dbReference type="ARBA" id="ARBA00023326"/>
    </source>
</evidence>
<dbReference type="Pfam" id="PF00933">
    <property type="entry name" value="Glyco_hydro_3"/>
    <property type="match status" value="1"/>
</dbReference>
<dbReference type="PANTHER" id="PTHR42715:SF5">
    <property type="entry name" value="BETA-GLUCOSIDASE M-RELATED"/>
    <property type="match status" value="1"/>
</dbReference>
<evidence type="ECO:0000256" key="2">
    <source>
        <dbReference type="ARBA" id="ARBA00004613"/>
    </source>
</evidence>
<evidence type="ECO:0000256" key="4">
    <source>
        <dbReference type="ARBA" id="ARBA00005336"/>
    </source>
</evidence>
<feature type="domain" description="Fibronectin type III-like" evidence="15">
    <location>
        <begin position="724"/>
        <end position="793"/>
    </location>
</feature>
<feature type="chain" id="PRO_5015521769" description="beta-glucosidase" evidence="14">
    <location>
        <begin position="23"/>
        <end position="804"/>
    </location>
</feature>
<protein>
    <recommendedName>
        <fullName evidence="13">beta-glucosidase</fullName>
        <ecNumber evidence="13">3.2.1.21</ecNumber>
    </recommendedName>
</protein>
<evidence type="ECO:0000256" key="5">
    <source>
        <dbReference type="ARBA" id="ARBA00022525"/>
    </source>
</evidence>
<dbReference type="InterPro" id="IPR036962">
    <property type="entry name" value="Glyco_hydro_3_N_sf"/>
</dbReference>
<evidence type="ECO:0000259" key="15">
    <source>
        <dbReference type="SMART" id="SM01217"/>
    </source>
</evidence>
<dbReference type="Gene3D" id="3.40.50.1700">
    <property type="entry name" value="Glycoside hydrolase family 3 C-terminal domain"/>
    <property type="match status" value="1"/>
</dbReference>
<keyword evidence="11 13" id="KW-0326">Glycosidase</keyword>
<keyword evidence="10 13" id="KW-0119">Carbohydrate metabolism</keyword>
<dbReference type="PROSITE" id="PS00775">
    <property type="entry name" value="GLYCOSYL_HYDROL_F3"/>
    <property type="match status" value="1"/>
</dbReference>
<dbReference type="SMART" id="SM01217">
    <property type="entry name" value="Fn3_like"/>
    <property type="match status" value="1"/>
</dbReference>
<dbReference type="Pfam" id="PF01915">
    <property type="entry name" value="Glyco_hydro_3_C"/>
    <property type="match status" value="1"/>
</dbReference>
<comment type="pathway">
    <text evidence="3 13">Glycan metabolism; cellulose degradation.</text>
</comment>
<keyword evidence="5" id="KW-0964">Secreted</keyword>
<organism evidence="16 17">
    <name type="scientific">Tolypocladium paradoxum</name>
    <dbReference type="NCBI Taxonomy" id="94208"/>
    <lineage>
        <taxon>Eukaryota</taxon>
        <taxon>Fungi</taxon>
        <taxon>Dikarya</taxon>
        <taxon>Ascomycota</taxon>
        <taxon>Pezizomycotina</taxon>
        <taxon>Sordariomycetes</taxon>
        <taxon>Hypocreomycetidae</taxon>
        <taxon>Hypocreales</taxon>
        <taxon>Ophiocordycipitaceae</taxon>
        <taxon>Tolypocladium</taxon>
    </lineage>
</organism>
<dbReference type="GO" id="GO:0008422">
    <property type="term" value="F:beta-glucosidase activity"/>
    <property type="evidence" value="ECO:0007669"/>
    <property type="project" value="UniProtKB-EC"/>
</dbReference>